<reference evidence="2" key="1">
    <citation type="journal article" date="2013" name="Nature">
        <title>Draft genome of the wheat A-genome progenitor Triticum urartu.</title>
        <authorList>
            <person name="Ling H.Q."/>
            <person name="Zhao S."/>
            <person name="Liu D."/>
            <person name="Wang J."/>
            <person name="Sun H."/>
            <person name="Zhang C."/>
            <person name="Fan H."/>
            <person name="Li D."/>
            <person name="Dong L."/>
            <person name="Tao Y."/>
            <person name="Gao C."/>
            <person name="Wu H."/>
            <person name="Li Y."/>
            <person name="Cui Y."/>
            <person name="Guo X."/>
            <person name="Zheng S."/>
            <person name="Wang B."/>
            <person name="Yu K."/>
            <person name="Liang Q."/>
            <person name="Yang W."/>
            <person name="Lou X."/>
            <person name="Chen J."/>
            <person name="Feng M."/>
            <person name="Jian J."/>
            <person name="Zhang X."/>
            <person name="Luo G."/>
            <person name="Jiang Y."/>
            <person name="Liu J."/>
            <person name="Wang Z."/>
            <person name="Sha Y."/>
            <person name="Zhang B."/>
            <person name="Wu H."/>
            <person name="Tang D."/>
            <person name="Shen Q."/>
            <person name="Xue P."/>
            <person name="Zou S."/>
            <person name="Wang X."/>
            <person name="Liu X."/>
            <person name="Wang F."/>
            <person name="Yang Y."/>
            <person name="An X."/>
            <person name="Dong Z."/>
            <person name="Zhang K."/>
            <person name="Zhang X."/>
            <person name="Luo M.C."/>
            <person name="Dvorak J."/>
            <person name="Tong Y."/>
            <person name="Wang J."/>
            <person name="Yang H."/>
            <person name="Li Z."/>
            <person name="Wang D."/>
            <person name="Zhang A."/>
            <person name="Wang J."/>
        </authorList>
    </citation>
    <scope>NUCLEOTIDE SEQUENCE</scope>
</reference>
<dbReference type="GO" id="GO:0003700">
    <property type="term" value="F:DNA-binding transcription factor activity"/>
    <property type="evidence" value="ECO:0007669"/>
    <property type="project" value="InterPro"/>
</dbReference>
<dbReference type="SUPFAM" id="SSF57667">
    <property type="entry name" value="beta-beta-alpha zinc fingers"/>
    <property type="match status" value="1"/>
</dbReference>
<proteinExistence type="predicted"/>
<sequence length="194" mass="21226">MEQAASSAQEDLSLELTMAFAMCVAPAAPRQGFFLCVYCDRKFGNAQALGGHQNAHKQERAVAKLRRDAWRAAAISRISGEPAAGSVAYKRGRSSLERGHELDLSLRLSAHPAVRSLRCPAAGTGAQQRLPPSSSRSHQQRLPPSNASSQSYAGDQSIVLVVVLMQELKNLRPQLYSTSEYCEKSYLNTHQKQM</sequence>
<dbReference type="AlphaFoldDB" id="M7ZGA9"/>
<dbReference type="PROSITE" id="PS00028">
    <property type="entry name" value="ZINC_FINGER_C2H2_1"/>
    <property type="match status" value="1"/>
</dbReference>
<name>M7ZGA9_TRIUA</name>
<dbReference type="InterPro" id="IPR045320">
    <property type="entry name" value="JAGGED/SL1-like"/>
</dbReference>
<dbReference type="PANTHER" id="PTHR45730:SF125">
    <property type="entry name" value="C2H2-TYPE DOMAIN-CONTAINING PROTEIN"/>
    <property type="match status" value="1"/>
</dbReference>
<dbReference type="PANTHER" id="PTHR45730">
    <property type="entry name" value="ZINC FINGER PROTEIN JAGGED"/>
    <property type="match status" value="1"/>
</dbReference>
<dbReference type="Gene3D" id="3.30.160.60">
    <property type="entry name" value="Classic Zinc Finger"/>
    <property type="match status" value="1"/>
</dbReference>
<dbReference type="InterPro" id="IPR036236">
    <property type="entry name" value="Znf_C2H2_sf"/>
</dbReference>
<organism evidence="2">
    <name type="scientific">Triticum urartu</name>
    <name type="common">Red wild einkorn</name>
    <name type="synonym">Crithodium urartu</name>
    <dbReference type="NCBI Taxonomy" id="4572"/>
    <lineage>
        <taxon>Eukaryota</taxon>
        <taxon>Viridiplantae</taxon>
        <taxon>Streptophyta</taxon>
        <taxon>Embryophyta</taxon>
        <taxon>Tracheophyta</taxon>
        <taxon>Spermatophyta</taxon>
        <taxon>Magnoliopsida</taxon>
        <taxon>Liliopsida</taxon>
        <taxon>Poales</taxon>
        <taxon>Poaceae</taxon>
        <taxon>BOP clade</taxon>
        <taxon>Pooideae</taxon>
        <taxon>Triticodae</taxon>
        <taxon>Triticeae</taxon>
        <taxon>Triticinae</taxon>
        <taxon>Triticum</taxon>
    </lineage>
</organism>
<evidence type="ECO:0000256" key="1">
    <source>
        <dbReference type="SAM" id="MobiDB-lite"/>
    </source>
</evidence>
<dbReference type="InterPro" id="IPR013087">
    <property type="entry name" value="Znf_C2H2_type"/>
</dbReference>
<dbReference type="PROSITE" id="PS50157">
    <property type="entry name" value="ZINC_FINGER_C2H2_2"/>
    <property type="match status" value="1"/>
</dbReference>
<gene>
    <name evidence="2" type="ORF">TRIUR3_27750</name>
</gene>
<protein>
    <submittedName>
        <fullName evidence="2">Zinc finger protein 2</fullName>
    </submittedName>
</protein>
<accession>M7ZGA9</accession>
<dbReference type="STRING" id="4572.M7ZGA9"/>
<feature type="region of interest" description="Disordered" evidence="1">
    <location>
        <begin position="122"/>
        <end position="151"/>
    </location>
</feature>
<dbReference type="Gene3D" id="6.10.140.1620">
    <property type="match status" value="1"/>
</dbReference>
<dbReference type="EMBL" id="KD265213">
    <property type="protein sequence ID" value="EMS47129.1"/>
    <property type="molecule type" value="Genomic_DNA"/>
</dbReference>
<evidence type="ECO:0000313" key="2">
    <source>
        <dbReference type="EMBL" id="EMS47129.1"/>
    </source>
</evidence>
<feature type="compositionally biased region" description="Polar residues" evidence="1">
    <location>
        <begin position="125"/>
        <end position="151"/>
    </location>
</feature>